<accession>A0A7Y9EA62</accession>
<gene>
    <name evidence="2" type="ORF">BJZ21_004028</name>
    <name evidence="3" type="ORF">BJZ21_004097</name>
</gene>
<feature type="chain" id="PRO_5044131001" description="Lipoprotein" evidence="1">
    <location>
        <begin position="24"/>
        <end position="97"/>
    </location>
</feature>
<evidence type="ECO:0008006" key="5">
    <source>
        <dbReference type="Google" id="ProtNLM"/>
    </source>
</evidence>
<dbReference type="EMBL" id="JACCBG010000001">
    <property type="protein sequence ID" value="NYD43945.1"/>
    <property type="molecule type" value="Genomic_DNA"/>
</dbReference>
<reference evidence="3 4" key="1">
    <citation type="submission" date="2020-07" db="EMBL/GenBank/DDBJ databases">
        <title>Sequencing the genomes of 1000 actinobacteria strains.</title>
        <authorList>
            <person name="Klenk H.-P."/>
        </authorList>
    </citation>
    <scope>NUCLEOTIDE SEQUENCE [LARGE SCALE GENOMIC DNA]</scope>
    <source>
        <strain evidence="3 4">DSM 21350</strain>
    </source>
</reference>
<name>A0A7Y9EA62_9ACTN</name>
<comment type="caution">
    <text evidence="3">The sequence shown here is derived from an EMBL/GenBank/DDBJ whole genome shotgun (WGS) entry which is preliminary data.</text>
</comment>
<dbReference type="AlphaFoldDB" id="A0A7Y9EA62"/>
<dbReference type="PROSITE" id="PS51257">
    <property type="entry name" value="PROKAR_LIPOPROTEIN"/>
    <property type="match status" value="1"/>
</dbReference>
<evidence type="ECO:0000256" key="1">
    <source>
        <dbReference type="SAM" id="SignalP"/>
    </source>
</evidence>
<sequence>MKKLGLPAVVVMALLLASCGGGGDGGPSAKDRQRAQDLCASAGQYLGRGMDLDRYQNPDGYRLCVKDAAKVADCLDTPAKSMGDAWVPENCDNDGYN</sequence>
<evidence type="ECO:0000313" key="2">
    <source>
        <dbReference type="EMBL" id="NYD43945.1"/>
    </source>
</evidence>
<protein>
    <recommendedName>
        <fullName evidence="5">Lipoprotein</fullName>
    </recommendedName>
</protein>
<evidence type="ECO:0000313" key="3">
    <source>
        <dbReference type="EMBL" id="NYD44014.1"/>
    </source>
</evidence>
<keyword evidence="4" id="KW-1185">Reference proteome</keyword>
<dbReference type="Proteomes" id="UP000535511">
    <property type="component" value="Unassembled WGS sequence"/>
</dbReference>
<dbReference type="RefSeq" id="WP_179665402.1">
    <property type="nucleotide sequence ID" value="NZ_JACCBG010000001.1"/>
</dbReference>
<dbReference type="EMBL" id="JACCBG010000001">
    <property type="protein sequence ID" value="NYD44014.1"/>
    <property type="molecule type" value="Genomic_DNA"/>
</dbReference>
<proteinExistence type="predicted"/>
<evidence type="ECO:0000313" key="4">
    <source>
        <dbReference type="Proteomes" id="UP000535511"/>
    </source>
</evidence>
<organism evidence="3 4">
    <name type="scientific">Nocardioides panaciterrulae</name>
    <dbReference type="NCBI Taxonomy" id="661492"/>
    <lineage>
        <taxon>Bacteria</taxon>
        <taxon>Bacillati</taxon>
        <taxon>Actinomycetota</taxon>
        <taxon>Actinomycetes</taxon>
        <taxon>Propionibacteriales</taxon>
        <taxon>Nocardioidaceae</taxon>
        <taxon>Nocardioides</taxon>
    </lineage>
</organism>
<feature type="signal peptide" evidence="1">
    <location>
        <begin position="1"/>
        <end position="23"/>
    </location>
</feature>
<keyword evidence="1" id="KW-0732">Signal</keyword>